<evidence type="ECO:0000256" key="1">
    <source>
        <dbReference type="ARBA" id="ARBA00007689"/>
    </source>
</evidence>
<reference evidence="3 4" key="1">
    <citation type="submission" date="2021-11" db="EMBL/GenBank/DDBJ databases">
        <authorList>
            <person name="Huq M.A."/>
        </authorList>
    </citation>
    <scope>NUCLEOTIDE SEQUENCE [LARGE SCALE GENOMIC DNA]</scope>
    <source>
        <strain evidence="3 4">MAHUQ-52</strain>
    </source>
</reference>
<proteinExistence type="inferred from homology"/>
<dbReference type="EMBL" id="JAJHPV010000009">
    <property type="protein sequence ID" value="MCC6070586.1"/>
    <property type="molecule type" value="Genomic_DNA"/>
</dbReference>
<dbReference type="PANTHER" id="PTHR35174:SF4">
    <property type="entry name" value="BLL7163 PROTEIN"/>
    <property type="match status" value="1"/>
</dbReference>
<comment type="similarity">
    <text evidence="1">Belongs to the YciI family.</text>
</comment>
<protein>
    <submittedName>
        <fullName evidence="3">YciI family protein</fullName>
    </submittedName>
</protein>
<dbReference type="InterPro" id="IPR005545">
    <property type="entry name" value="YCII"/>
</dbReference>
<dbReference type="InterPro" id="IPR011008">
    <property type="entry name" value="Dimeric_a/b-barrel"/>
</dbReference>
<organism evidence="3 4">
    <name type="scientific">Massilia agrisoli</name>
    <dbReference type="NCBI Taxonomy" id="2892444"/>
    <lineage>
        <taxon>Bacteria</taxon>
        <taxon>Pseudomonadati</taxon>
        <taxon>Pseudomonadota</taxon>
        <taxon>Betaproteobacteria</taxon>
        <taxon>Burkholderiales</taxon>
        <taxon>Oxalobacteraceae</taxon>
        <taxon>Telluria group</taxon>
        <taxon>Massilia</taxon>
    </lineage>
</organism>
<dbReference type="PANTHER" id="PTHR35174">
    <property type="entry name" value="BLL7171 PROTEIN-RELATED"/>
    <property type="match status" value="1"/>
</dbReference>
<dbReference type="Proteomes" id="UP001198701">
    <property type="component" value="Unassembled WGS sequence"/>
</dbReference>
<gene>
    <name evidence="3" type="ORF">LMJ30_06395</name>
</gene>
<feature type="domain" description="YCII-related" evidence="2">
    <location>
        <begin position="1"/>
        <end position="111"/>
    </location>
</feature>
<dbReference type="Pfam" id="PF03795">
    <property type="entry name" value="YCII"/>
    <property type="match status" value="2"/>
</dbReference>
<dbReference type="SUPFAM" id="SSF54909">
    <property type="entry name" value="Dimeric alpha+beta barrel"/>
    <property type="match status" value="2"/>
</dbReference>
<keyword evidence="4" id="KW-1185">Reference proteome</keyword>
<sequence>MRFLIFRKADADTEQGAMPSDELLTAMGAYNQQLVDAGVMRAGEGLRPTREAVRMTLSSGQATVIDGPFTETKELIAGLSVFEAASREEVVNWIKQWPMQDGGGNVTVEIREAGCPGGCAEVRPNPDANPEGKRFAVLLRSSPALEAEEPVAQEKLDRLDAHNAAEAAKGVLLAADGLRSSARASRVQFNGGKATVLDGPFTEIKELIAGYWMIRVASMNDAIEWAKRNPYPTGPDVEVEIRPMYELDDLDVDFTPELRAAEQRMRQMQLEATR</sequence>
<evidence type="ECO:0000313" key="3">
    <source>
        <dbReference type="EMBL" id="MCC6070586.1"/>
    </source>
</evidence>
<name>A0ABS8IRT2_9BURK</name>
<dbReference type="Gene3D" id="3.30.70.1060">
    <property type="entry name" value="Dimeric alpha+beta barrel"/>
    <property type="match status" value="2"/>
</dbReference>
<dbReference type="RefSeq" id="WP_229431502.1">
    <property type="nucleotide sequence ID" value="NZ_JAJHPV010000009.1"/>
</dbReference>
<evidence type="ECO:0000259" key="2">
    <source>
        <dbReference type="Pfam" id="PF03795"/>
    </source>
</evidence>
<comment type="caution">
    <text evidence="3">The sequence shown here is derived from an EMBL/GenBank/DDBJ whole genome shotgun (WGS) entry which is preliminary data.</text>
</comment>
<feature type="domain" description="YCII-related" evidence="2">
    <location>
        <begin position="135"/>
        <end position="243"/>
    </location>
</feature>
<evidence type="ECO:0000313" key="4">
    <source>
        <dbReference type="Proteomes" id="UP001198701"/>
    </source>
</evidence>
<accession>A0ABS8IRT2</accession>